<comment type="caution">
    <text evidence="3">The sequence shown here is derived from an EMBL/GenBank/DDBJ whole genome shotgun (WGS) entry which is preliminary data.</text>
</comment>
<name>A0ABW1R4J6_9LACO</name>
<dbReference type="Pfam" id="PF08240">
    <property type="entry name" value="ADH_N"/>
    <property type="match status" value="1"/>
</dbReference>
<dbReference type="SUPFAM" id="SSF51735">
    <property type="entry name" value="NAD(P)-binding Rossmann-fold domains"/>
    <property type="match status" value="1"/>
</dbReference>
<dbReference type="Gene3D" id="3.40.50.720">
    <property type="entry name" value="NAD(P)-binding Rossmann-like Domain"/>
    <property type="match status" value="1"/>
</dbReference>
<dbReference type="Proteomes" id="UP001596253">
    <property type="component" value="Unassembled WGS sequence"/>
</dbReference>
<sequence>MRAWLVPNQATLGLENLKIADVAIPMPGDDELQVKVHAVGLNPVDYKVIDAGVAAWATPHIIGIDVAGEVTKVGVRASGFKVGDRVFYHGDLRRDGSLAAYTVTLAAGVAHLPAELSYQQGAAILCANLTAYQALYRKVNLTTAHSVLIHAGGGAVGLAALQLAHQLGLQTITTTSERKLALVEKVGADTIIDYHHEDVTKAVLAATSGRGVDISLNTIGGAELAADTARMAYNGQIVAIGDGYPDHIDLDGRALALIRSGLGGVYRSNDELAIHDLAVMANGVAQLVVAGKLDPLIGAVEPFEQAAVALQALKAGTTIGKTIIKVTP</sequence>
<dbReference type="EMBL" id="JBHSSD010000039">
    <property type="protein sequence ID" value="MFC6164801.1"/>
    <property type="molecule type" value="Genomic_DNA"/>
</dbReference>
<reference evidence="4" key="1">
    <citation type="journal article" date="2019" name="Int. J. Syst. Evol. Microbiol.">
        <title>The Global Catalogue of Microorganisms (GCM) 10K type strain sequencing project: providing services to taxonomists for standard genome sequencing and annotation.</title>
        <authorList>
            <consortium name="The Broad Institute Genomics Platform"/>
            <consortium name="The Broad Institute Genome Sequencing Center for Infectious Disease"/>
            <person name="Wu L."/>
            <person name="Ma J."/>
        </authorList>
    </citation>
    <scope>NUCLEOTIDE SEQUENCE [LARGE SCALE GENOMIC DNA]</scope>
    <source>
        <strain evidence="4">CCM 8932</strain>
    </source>
</reference>
<evidence type="ECO:0000313" key="3">
    <source>
        <dbReference type="EMBL" id="MFC6164801.1"/>
    </source>
</evidence>
<evidence type="ECO:0000313" key="4">
    <source>
        <dbReference type="Proteomes" id="UP001596253"/>
    </source>
</evidence>
<dbReference type="SMART" id="SM00829">
    <property type="entry name" value="PKS_ER"/>
    <property type="match status" value="1"/>
</dbReference>
<keyword evidence="1" id="KW-0521">NADP</keyword>
<dbReference type="InterPro" id="IPR036291">
    <property type="entry name" value="NAD(P)-bd_dom_sf"/>
</dbReference>
<dbReference type="SUPFAM" id="SSF50129">
    <property type="entry name" value="GroES-like"/>
    <property type="match status" value="1"/>
</dbReference>
<dbReference type="Pfam" id="PF13602">
    <property type="entry name" value="ADH_zinc_N_2"/>
    <property type="match status" value="1"/>
</dbReference>
<evidence type="ECO:0000256" key="1">
    <source>
        <dbReference type="ARBA" id="ARBA00022857"/>
    </source>
</evidence>
<feature type="domain" description="Enoyl reductase (ER)" evidence="2">
    <location>
        <begin position="13"/>
        <end position="324"/>
    </location>
</feature>
<dbReference type="PANTHER" id="PTHR44154">
    <property type="entry name" value="QUINONE OXIDOREDUCTASE"/>
    <property type="match status" value="1"/>
</dbReference>
<dbReference type="PANTHER" id="PTHR44154:SF1">
    <property type="entry name" value="QUINONE OXIDOREDUCTASE"/>
    <property type="match status" value="1"/>
</dbReference>
<dbReference type="InterPro" id="IPR011032">
    <property type="entry name" value="GroES-like_sf"/>
</dbReference>
<evidence type="ECO:0000259" key="2">
    <source>
        <dbReference type="SMART" id="SM00829"/>
    </source>
</evidence>
<protein>
    <submittedName>
        <fullName evidence="3">Zinc-binding dehydrogenase</fullName>
    </submittedName>
</protein>
<organism evidence="3 4">
    <name type="scientific">Lactiplantibacillus dongliensis</name>
    <dbReference type="NCBI Taxonomy" id="2559919"/>
    <lineage>
        <taxon>Bacteria</taxon>
        <taxon>Bacillati</taxon>
        <taxon>Bacillota</taxon>
        <taxon>Bacilli</taxon>
        <taxon>Lactobacillales</taxon>
        <taxon>Lactobacillaceae</taxon>
        <taxon>Lactiplantibacillus</taxon>
    </lineage>
</organism>
<dbReference type="InterPro" id="IPR013154">
    <property type="entry name" value="ADH-like_N"/>
</dbReference>
<dbReference type="RefSeq" id="WP_137641173.1">
    <property type="nucleotide sequence ID" value="NZ_BJDK01000042.1"/>
</dbReference>
<dbReference type="InterPro" id="IPR020843">
    <property type="entry name" value="ER"/>
</dbReference>
<proteinExistence type="predicted"/>
<keyword evidence="4" id="KW-1185">Reference proteome</keyword>
<dbReference type="InterPro" id="IPR051603">
    <property type="entry name" value="Zinc-ADH_QOR/CCCR"/>
</dbReference>
<gene>
    <name evidence="3" type="ORF">ACFP3T_08995</name>
</gene>
<dbReference type="Gene3D" id="3.90.180.10">
    <property type="entry name" value="Medium-chain alcohol dehydrogenases, catalytic domain"/>
    <property type="match status" value="1"/>
</dbReference>
<accession>A0ABW1R4J6</accession>